<keyword evidence="3" id="KW-1185">Reference proteome</keyword>
<sequence length="199" mass="21029">MREVTWIRRTAAVLCLPALAACGIQGSDVVEAGGAATVAVEPTGGTKLMLYFVGEDGQLMPVTRSLGLAVGPSSDLSLIDDNGRVLVPHYEIDGPGDYRIATDTVLRTLLEGPDEEERAAGLTTRLNLHGAGEPHVRREQFRDGRPALSIRLATRVQDFDTVAHQQLVCTAAYAEGYGGAATVLVTGTDGALPETRCEA</sequence>
<dbReference type="PROSITE" id="PS51257">
    <property type="entry name" value="PROKAR_LIPOPROTEIN"/>
    <property type="match status" value="1"/>
</dbReference>
<keyword evidence="1" id="KW-0732">Signal</keyword>
<evidence type="ECO:0000256" key="1">
    <source>
        <dbReference type="SAM" id="SignalP"/>
    </source>
</evidence>
<protein>
    <recommendedName>
        <fullName evidence="4">Lipoprotein</fullName>
    </recommendedName>
</protein>
<dbReference type="RefSeq" id="WP_128980039.1">
    <property type="nucleotide sequence ID" value="NZ_CP133762.1"/>
</dbReference>
<proteinExistence type="predicted"/>
<name>A0ABY9RYI5_9ACTN</name>
<feature type="chain" id="PRO_5046409104" description="Lipoprotein" evidence="1">
    <location>
        <begin position="21"/>
        <end position="199"/>
    </location>
</feature>
<gene>
    <name evidence="2" type="ORF">RGF97_23860</name>
</gene>
<organism evidence="2 3">
    <name type="scientific">Streptomyces roseicoloratus</name>
    <dbReference type="NCBI Taxonomy" id="2508722"/>
    <lineage>
        <taxon>Bacteria</taxon>
        <taxon>Bacillati</taxon>
        <taxon>Actinomycetota</taxon>
        <taxon>Actinomycetes</taxon>
        <taxon>Kitasatosporales</taxon>
        <taxon>Streptomycetaceae</taxon>
        <taxon>Streptomyces</taxon>
    </lineage>
</organism>
<evidence type="ECO:0000313" key="3">
    <source>
        <dbReference type="Proteomes" id="UP001250858"/>
    </source>
</evidence>
<accession>A0ABY9RYI5</accession>
<evidence type="ECO:0008006" key="4">
    <source>
        <dbReference type="Google" id="ProtNLM"/>
    </source>
</evidence>
<dbReference type="Proteomes" id="UP001250858">
    <property type="component" value="Chromosome"/>
</dbReference>
<feature type="signal peptide" evidence="1">
    <location>
        <begin position="1"/>
        <end position="20"/>
    </location>
</feature>
<dbReference type="EMBL" id="CP133762">
    <property type="protein sequence ID" value="WMX47245.1"/>
    <property type="molecule type" value="Genomic_DNA"/>
</dbReference>
<reference evidence="2 3" key="1">
    <citation type="submission" date="2023-09" db="EMBL/GenBank/DDBJ databases">
        <title>Complete genome of Streptomyces roseicoloratus T14.</title>
        <authorList>
            <person name="Bashizi T."/>
            <person name="Kim M.-J."/>
            <person name="Lee G."/>
            <person name="Tagele S.B."/>
            <person name="Shin J.-H."/>
        </authorList>
    </citation>
    <scope>NUCLEOTIDE SEQUENCE [LARGE SCALE GENOMIC DNA]</scope>
    <source>
        <strain evidence="2 3">T14</strain>
    </source>
</reference>
<evidence type="ECO:0000313" key="2">
    <source>
        <dbReference type="EMBL" id="WMX47245.1"/>
    </source>
</evidence>